<sequence>MPEPIALWPGKRESFAGRSIFVRRDRPPDSFTGDAAQRDRAVYVHGLGGASTNWTDLMGALCADVAGEAPDLPGFGQSPPPDDGAYGLDAQAAVVTDLVEAGGRPVHLLGNSMGGAVAVRVAASSPHLVRSLTLLSPALPDLWPRLIPYQMTGALIPFLGPAVYARMQSRPPEVRLQDTLNTTYFDPSTAHAQRISEALEAERERENHGHAHTATLESLRSLVAEYVRRGAHSLWRQAARVHCPTLLVFGFNDRFVNPLIARRAARTFPRNRVVMMPETGHLPMMEHPVRVSRLVRPFLLEHSGGGRDRRAGRRR</sequence>
<dbReference type="Gene3D" id="3.40.50.1820">
    <property type="entry name" value="alpha/beta hydrolase"/>
    <property type="match status" value="1"/>
</dbReference>
<feature type="domain" description="AB hydrolase-1" evidence="1">
    <location>
        <begin position="42"/>
        <end position="292"/>
    </location>
</feature>
<reference evidence="3" key="1">
    <citation type="journal article" date="2019" name="Int. J. Syst. Evol. Microbiol.">
        <title>The Global Catalogue of Microorganisms (GCM) 10K type strain sequencing project: providing services to taxonomists for standard genome sequencing and annotation.</title>
        <authorList>
            <consortium name="The Broad Institute Genomics Platform"/>
            <consortium name="The Broad Institute Genome Sequencing Center for Infectious Disease"/>
            <person name="Wu L."/>
            <person name="Ma J."/>
        </authorList>
    </citation>
    <scope>NUCLEOTIDE SEQUENCE [LARGE SCALE GENOMIC DNA]</scope>
    <source>
        <strain evidence="3">TBRC 1826</strain>
    </source>
</reference>
<dbReference type="InterPro" id="IPR050266">
    <property type="entry name" value="AB_hydrolase_sf"/>
</dbReference>
<dbReference type="EMBL" id="JBHSBH010000009">
    <property type="protein sequence ID" value="MFC3997200.1"/>
    <property type="molecule type" value="Genomic_DNA"/>
</dbReference>
<dbReference type="SUPFAM" id="SSF53474">
    <property type="entry name" value="alpha/beta-Hydrolases"/>
    <property type="match status" value="1"/>
</dbReference>
<comment type="caution">
    <text evidence="2">The sequence shown here is derived from an EMBL/GenBank/DDBJ whole genome shotgun (WGS) entry which is preliminary data.</text>
</comment>
<keyword evidence="3" id="KW-1185">Reference proteome</keyword>
<dbReference type="GO" id="GO:0016787">
    <property type="term" value="F:hydrolase activity"/>
    <property type="evidence" value="ECO:0007669"/>
    <property type="project" value="UniProtKB-KW"/>
</dbReference>
<accession>A0ABV8FRE1</accession>
<evidence type="ECO:0000259" key="1">
    <source>
        <dbReference type="Pfam" id="PF12697"/>
    </source>
</evidence>
<gene>
    <name evidence="2" type="ORF">ACFOVU_14800</name>
</gene>
<protein>
    <submittedName>
        <fullName evidence="2">Alpha/beta fold hydrolase</fullName>
    </submittedName>
</protein>
<evidence type="ECO:0000313" key="2">
    <source>
        <dbReference type="EMBL" id="MFC3997200.1"/>
    </source>
</evidence>
<dbReference type="PANTHER" id="PTHR43798">
    <property type="entry name" value="MONOACYLGLYCEROL LIPASE"/>
    <property type="match status" value="1"/>
</dbReference>
<name>A0ABV8FRE1_9ACTN</name>
<dbReference type="Proteomes" id="UP001595847">
    <property type="component" value="Unassembled WGS sequence"/>
</dbReference>
<keyword evidence="2" id="KW-0378">Hydrolase</keyword>
<dbReference type="RefSeq" id="WP_378533938.1">
    <property type="nucleotide sequence ID" value="NZ_JBHSBH010000009.1"/>
</dbReference>
<proteinExistence type="predicted"/>
<evidence type="ECO:0000313" key="3">
    <source>
        <dbReference type="Proteomes" id="UP001595847"/>
    </source>
</evidence>
<dbReference type="PANTHER" id="PTHR43798:SF33">
    <property type="entry name" value="HYDROLASE, PUTATIVE (AFU_ORTHOLOGUE AFUA_2G14860)-RELATED"/>
    <property type="match status" value="1"/>
</dbReference>
<dbReference type="Pfam" id="PF12697">
    <property type="entry name" value="Abhydrolase_6"/>
    <property type="match status" value="1"/>
</dbReference>
<organism evidence="2 3">
    <name type="scientific">Nocardiopsis sediminis</name>
    <dbReference type="NCBI Taxonomy" id="1778267"/>
    <lineage>
        <taxon>Bacteria</taxon>
        <taxon>Bacillati</taxon>
        <taxon>Actinomycetota</taxon>
        <taxon>Actinomycetes</taxon>
        <taxon>Streptosporangiales</taxon>
        <taxon>Nocardiopsidaceae</taxon>
        <taxon>Nocardiopsis</taxon>
    </lineage>
</organism>
<dbReference type="InterPro" id="IPR029058">
    <property type="entry name" value="AB_hydrolase_fold"/>
</dbReference>
<dbReference type="InterPro" id="IPR000073">
    <property type="entry name" value="AB_hydrolase_1"/>
</dbReference>
<dbReference type="PRINTS" id="PR00111">
    <property type="entry name" value="ABHYDROLASE"/>
</dbReference>